<name>A0A4Z2CPW0_SCHJA</name>
<evidence type="ECO:0000313" key="2">
    <source>
        <dbReference type="Proteomes" id="UP000311919"/>
    </source>
</evidence>
<organism evidence="1 2">
    <name type="scientific">Schistosoma japonicum</name>
    <name type="common">Blood fluke</name>
    <dbReference type="NCBI Taxonomy" id="6182"/>
    <lineage>
        <taxon>Eukaryota</taxon>
        <taxon>Metazoa</taxon>
        <taxon>Spiralia</taxon>
        <taxon>Lophotrochozoa</taxon>
        <taxon>Platyhelminthes</taxon>
        <taxon>Trematoda</taxon>
        <taxon>Digenea</taxon>
        <taxon>Strigeidida</taxon>
        <taxon>Schistosomatoidea</taxon>
        <taxon>Schistosomatidae</taxon>
        <taxon>Schistosoma</taxon>
    </lineage>
</organism>
<protein>
    <submittedName>
        <fullName evidence="1">Armadillo repeat-containing protein</fullName>
    </submittedName>
</protein>
<dbReference type="EMBL" id="SKCS01000471">
    <property type="protein sequence ID" value="TNN06277.1"/>
    <property type="molecule type" value="Genomic_DNA"/>
</dbReference>
<proteinExistence type="predicted"/>
<dbReference type="Gene3D" id="1.25.10.10">
    <property type="entry name" value="Leucine-rich Repeat Variant"/>
    <property type="match status" value="1"/>
</dbReference>
<dbReference type="SUPFAM" id="SSF48371">
    <property type="entry name" value="ARM repeat"/>
    <property type="match status" value="1"/>
</dbReference>
<dbReference type="InterPro" id="IPR042462">
    <property type="entry name" value="ARMC7"/>
</dbReference>
<gene>
    <name evidence="1" type="ORF">EWB00_008479</name>
</gene>
<dbReference type="AlphaFoldDB" id="A0A4Z2CPW0"/>
<accession>A0A4Z2CPW0</accession>
<dbReference type="STRING" id="6182.A0A4Z2CPW0"/>
<dbReference type="Proteomes" id="UP000311919">
    <property type="component" value="Unassembled WGS sequence"/>
</dbReference>
<keyword evidence="2" id="KW-1185">Reference proteome</keyword>
<dbReference type="PANTHER" id="PTHR46263:SF1">
    <property type="entry name" value="ARMADILLO REPEAT-CONTAINING PROTEIN 7"/>
    <property type="match status" value="1"/>
</dbReference>
<dbReference type="InterPro" id="IPR011989">
    <property type="entry name" value="ARM-like"/>
</dbReference>
<dbReference type="OrthoDB" id="5211at2759"/>
<sequence>MVFMKKKRSCNTHLRKSTNRSLPGSLGRLQHLQNLISEYQETTVDEHKEQILANLANFSYDSRNGPQLRQLRLVDLFLDCILEPSSVWFKAAFQSISDLKVNEAKTRLAEFAIAGLSNLSASSPLNRQEILNHEHLPCIVACAASPNSSVVVHSLTVLIHLFTHCPNSEDSASLETRFPAIIQIAKKYFESRNQLTDLDPRIPILSQILLEDCCNSTCPY</sequence>
<dbReference type="InterPro" id="IPR016024">
    <property type="entry name" value="ARM-type_fold"/>
</dbReference>
<reference evidence="1 2" key="1">
    <citation type="submission" date="2019-03" db="EMBL/GenBank/DDBJ databases">
        <title>An improved genome assembly of the fluke Schistosoma japonicum.</title>
        <authorList>
            <person name="Hu W."/>
            <person name="Luo F."/>
            <person name="Yin M."/>
            <person name="Mo X."/>
            <person name="Sun C."/>
            <person name="Wu Q."/>
            <person name="Zhu B."/>
            <person name="Xiang M."/>
            <person name="Wang J."/>
            <person name="Wang Y."/>
            <person name="Zhang T."/>
            <person name="Xu B."/>
            <person name="Zheng H."/>
            <person name="Feng Z."/>
        </authorList>
    </citation>
    <scope>NUCLEOTIDE SEQUENCE [LARGE SCALE GENOMIC DNA]</scope>
    <source>
        <strain evidence="1">HuSjv2</strain>
        <tissue evidence="1">Worms</tissue>
    </source>
</reference>
<evidence type="ECO:0000313" key="1">
    <source>
        <dbReference type="EMBL" id="TNN06277.1"/>
    </source>
</evidence>
<comment type="caution">
    <text evidence="1">The sequence shown here is derived from an EMBL/GenBank/DDBJ whole genome shotgun (WGS) entry which is preliminary data.</text>
</comment>
<dbReference type="PANTHER" id="PTHR46263">
    <property type="entry name" value="ARMADILLO REPEAT-CONTAINING PROTEIN 7"/>
    <property type="match status" value="1"/>
</dbReference>